<sequence>MEAFPPETLKHLGFGALLGFMVGFTLKRILKLMFFVLGIYLISLLWLADMGVLSVRWEVLSGAIDSLFSSTKNLGRGLMGTLSFGGSFAVGFALGMKV</sequence>
<evidence type="ECO:0000256" key="3">
    <source>
        <dbReference type="ARBA" id="ARBA00022692"/>
    </source>
</evidence>
<keyword evidence="3 6" id="KW-0812">Transmembrane</keyword>
<dbReference type="AlphaFoldDB" id="A0A7C5L5Y7"/>
<dbReference type="GO" id="GO:0016020">
    <property type="term" value="C:membrane"/>
    <property type="evidence" value="ECO:0007669"/>
    <property type="project" value="UniProtKB-SubCell"/>
</dbReference>
<feature type="transmembrane region" description="Helical" evidence="6">
    <location>
        <begin position="37"/>
        <end position="57"/>
    </location>
</feature>
<evidence type="ECO:0000256" key="5">
    <source>
        <dbReference type="ARBA" id="ARBA00023136"/>
    </source>
</evidence>
<proteinExistence type="inferred from homology"/>
<dbReference type="EMBL" id="DRNB01000054">
    <property type="protein sequence ID" value="HHJ63587.1"/>
    <property type="molecule type" value="Genomic_DNA"/>
</dbReference>
<keyword evidence="4 6" id="KW-1133">Transmembrane helix</keyword>
<dbReference type="InterPro" id="IPR007014">
    <property type="entry name" value="FUN14"/>
</dbReference>
<comment type="caution">
    <text evidence="7">The sequence shown here is derived from an EMBL/GenBank/DDBJ whole genome shotgun (WGS) entry which is preliminary data.</text>
</comment>
<dbReference type="Pfam" id="PF04930">
    <property type="entry name" value="FUN14"/>
    <property type="match status" value="1"/>
</dbReference>
<reference evidence="7" key="1">
    <citation type="journal article" date="2020" name="mSystems">
        <title>Genome- and Community-Level Interaction Insights into Carbon Utilization and Element Cycling Functions of Hydrothermarchaeota in Hydrothermal Sediment.</title>
        <authorList>
            <person name="Zhou Z."/>
            <person name="Liu Y."/>
            <person name="Xu W."/>
            <person name="Pan J."/>
            <person name="Luo Z.H."/>
            <person name="Li M."/>
        </authorList>
    </citation>
    <scope>NUCLEOTIDE SEQUENCE [LARGE SCALE GENOMIC DNA]</scope>
    <source>
        <strain evidence="7">HyVt-501</strain>
    </source>
</reference>
<comment type="similarity">
    <text evidence="2">Belongs to the FUN14 family.</text>
</comment>
<evidence type="ECO:0000256" key="6">
    <source>
        <dbReference type="SAM" id="Phobius"/>
    </source>
</evidence>
<comment type="subcellular location">
    <subcellularLocation>
        <location evidence="1">Membrane</location>
    </subcellularLocation>
</comment>
<gene>
    <name evidence="7" type="ORF">ENJ61_01635</name>
</gene>
<accession>A0A7C5L5Y7</accession>
<keyword evidence="5 6" id="KW-0472">Membrane</keyword>
<evidence type="ECO:0000256" key="4">
    <source>
        <dbReference type="ARBA" id="ARBA00022989"/>
    </source>
</evidence>
<name>A0A7C5L5Y7_AQUAO</name>
<evidence type="ECO:0000256" key="2">
    <source>
        <dbReference type="ARBA" id="ARBA00009160"/>
    </source>
</evidence>
<organism evidence="7">
    <name type="scientific">Aquifex aeolicus</name>
    <dbReference type="NCBI Taxonomy" id="63363"/>
    <lineage>
        <taxon>Bacteria</taxon>
        <taxon>Pseudomonadati</taxon>
        <taxon>Aquificota</taxon>
        <taxon>Aquificia</taxon>
        <taxon>Aquificales</taxon>
        <taxon>Aquificaceae</taxon>
        <taxon>Aquifex</taxon>
    </lineage>
</organism>
<feature type="transmembrane region" description="Helical" evidence="6">
    <location>
        <begin position="77"/>
        <end position="96"/>
    </location>
</feature>
<protein>
    <recommendedName>
        <fullName evidence="8">FUN14 family protein</fullName>
    </recommendedName>
</protein>
<evidence type="ECO:0000313" key="7">
    <source>
        <dbReference type="EMBL" id="HHJ63587.1"/>
    </source>
</evidence>
<evidence type="ECO:0008006" key="8">
    <source>
        <dbReference type="Google" id="ProtNLM"/>
    </source>
</evidence>
<dbReference type="Proteomes" id="UP000885792">
    <property type="component" value="Unassembled WGS sequence"/>
</dbReference>
<evidence type="ECO:0000256" key="1">
    <source>
        <dbReference type="ARBA" id="ARBA00004370"/>
    </source>
</evidence>